<dbReference type="EMBL" id="AP022588">
    <property type="protein sequence ID" value="BBY31445.1"/>
    <property type="molecule type" value="Genomic_DNA"/>
</dbReference>
<evidence type="ECO:0000313" key="3">
    <source>
        <dbReference type="EMBL" id="BBY31445.1"/>
    </source>
</evidence>
<dbReference type="PROSITE" id="PS51257">
    <property type="entry name" value="PROKAR_LIPOPROTEIN"/>
    <property type="match status" value="1"/>
</dbReference>
<dbReference type="RefSeq" id="WP_163800940.1">
    <property type="nucleotide sequence ID" value="NZ_AP022588.1"/>
</dbReference>
<sequence length="150" mass="14952">MRTDPIATWTTAATLAVALLTGCSSGSEGTDAQPSGQSSTQASPSATPTTETHTADPGQVGVSAAGVTTAVGAAATSTEEEYSKACAAAKTWMQGKGGDLKAQFEPYLADLQSTDSATPGTFGLPWSQLPPDRQSAVIVAAEAAADDLCG</sequence>
<accession>A0A7I7QYV4</accession>
<feature type="compositionally biased region" description="Low complexity" evidence="1">
    <location>
        <begin position="32"/>
        <end position="52"/>
    </location>
</feature>
<organism evidence="3 4">
    <name type="scientific">Mycolicibacterium sediminis</name>
    <dbReference type="NCBI Taxonomy" id="1286180"/>
    <lineage>
        <taxon>Bacteria</taxon>
        <taxon>Bacillati</taxon>
        <taxon>Actinomycetota</taxon>
        <taxon>Actinomycetes</taxon>
        <taxon>Mycobacteriales</taxon>
        <taxon>Mycobacteriaceae</taxon>
        <taxon>Mycolicibacterium</taxon>
    </lineage>
</organism>
<dbReference type="AlphaFoldDB" id="A0A7I7QYV4"/>
<reference evidence="3 4" key="1">
    <citation type="journal article" date="2019" name="Emerg. Microbes Infect.">
        <title>Comprehensive subspecies identification of 175 nontuberculous mycobacteria species based on 7547 genomic profiles.</title>
        <authorList>
            <person name="Matsumoto Y."/>
            <person name="Kinjo T."/>
            <person name="Motooka D."/>
            <person name="Nabeya D."/>
            <person name="Jung N."/>
            <person name="Uechi K."/>
            <person name="Horii T."/>
            <person name="Iida T."/>
            <person name="Fujita J."/>
            <person name="Nakamura S."/>
        </authorList>
    </citation>
    <scope>NUCLEOTIDE SEQUENCE [LARGE SCALE GENOMIC DNA]</scope>
    <source>
        <strain evidence="3 4">JCM 17899</strain>
    </source>
</reference>
<feature type="signal peptide" evidence="2">
    <location>
        <begin position="1"/>
        <end position="26"/>
    </location>
</feature>
<keyword evidence="2" id="KW-0732">Signal</keyword>
<proteinExistence type="predicted"/>
<evidence type="ECO:0000256" key="2">
    <source>
        <dbReference type="SAM" id="SignalP"/>
    </source>
</evidence>
<feature type="region of interest" description="Disordered" evidence="1">
    <location>
        <begin position="24"/>
        <end position="63"/>
    </location>
</feature>
<evidence type="ECO:0000313" key="4">
    <source>
        <dbReference type="Proteomes" id="UP000467193"/>
    </source>
</evidence>
<feature type="chain" id="PRO_5038853132" evidence="2">
    <location>
        <begin position="27"/>
        <end position="150"/>
    </location>
</feature>
<dbReference type="InterPro" id="IPR020377">
    <property type="entry name" value="Uncharacterised_LpqV"/>
</dbReference>
<gene>
    <name evidence="3" type="ORF">MSEDJ_55410</name>
</gene>
<dbReference type="Proteomes" id="UP000467193">
    <property type="component" value="Chromosome"/>
</dbReference>
<keyword evidence="4" id="KW-1185">Reference proteome</keyword>
<evidence type="ECO:0000256" key="1">
    <source>
        <dbReference type="SAM" id="MobiDB-lite"/>
    </source>
</evidence>
<dbReference type="Pfam" id="PF17301">
    <property type="entry name" value="LpqV"/>
    <property type="match status" value="1"/>
</dbReference>
<protein>
    <submittedName>
        <fullName evidence="3">LpqV protein</fullName>
    </submittedName>
</protein>
<name>A0A7I7QYV4_9MYCO</name>
<dbReference type="KEGG" id="msei:MSEDJ_55410"/>